<accession>A0A4R5DZA7</accession>
<dbReference type="Proteomes" id="UP000294850">
    <property type="component" value="Unassembled WGS sequence"/>
</dbReference>
<sequence length="292" mass="33734">MTPLKRTTADLRDFLSSLKLNAEKSDRFPKLTIITPSYNQADFLERTILSVLNQNYPNLEYIIIDGGSTDFSVDVIKKYEKYLTYWVSEKDRGQVHAINKALEMATGEYIGFQNSDDVYFPNTFKRFGEEVLKQADDIIYGDLFMISTDDEVTELLKTTSFNFSCQVLEGMQIHNQTLFFKNDLVKKYGLFDESYHFAFDYEFITRFTASGTTTVRKVEGLGGALRVHAEAKSSNIASTVGKTEHAKVKELYISELGFPSLNKMRYLWCRFSKIAYFVSKFDLKYISYRFSK</sequence>
<dbReference type="Pfam" id="PF00535">
    <property type="entry name" value="Glycos_transf_2"/>
    <property type="match status" value="1"/>
</dbReference>
<dbReference type="CDD" id="cd06433">
    <property type="entry name" value="GT_2_WfgS_like"/>
    <property type="match status" value="1"/>
</dbReference>
<dbReference type="SUPFAM" id="SSF53448">
    <property type="entry name" value="Nucleotide-diphospho-sugar transferases"/>
    <property type="match status" value="1"/>
</dbReference>
<dbReference type="EMBL" id="SMFL01000003">
    <property type="protein sequence ID" value="TDE16563.1"/>
    <property type="molecule type" value="Genomic_DNA"/>
</dbReference>
<dbReference type="Gene3D" id="3.90.550.10">
    <property type="entry name" value="Spore Coat Polysaccharide Biosynthesis Protein SpsA, Chain A"/>
    <property type="match status" value="1"/>
</dbReference>
<proteinExistence type="predicted"/>
<reference evidence="2 3" key="1">
    <citation type="submission" date="2019-03" db="EMBL/GenBank/DDBJ databases">
        <title>Dyadobacter AR-3-6 sp. nov., isolated from arctic soil.</title>
        <authorList>
            <person name="Chaudhary D.K."/>
        </authorList>
    </citation>
    <scope>NUCLEOTIDE SEQUENCE [LARGE SCALE GENOMIC DNA]</scope>
    <source>
        <strain evidence="2 3">AR-3-6</strain>
    </source>
</reference>
<gene>
    <name evidence="2" type="ORF">E0F88_10020</name>
</gene>
<protein>
    <submittedName>
        <fullName evidence="2">Glycosyltransferase</fullName>
    </submittedName>
</protein>
<keyword evidence="2" id="KW-0808">Transferase</keyword>
<dbReference type="PANTHER" id="PTHR22916">
    <property type="entry name" value="GLYCOSYLTRANSFERASE"/>
    <property type="match status" value="1"/>
</dbReference>
<organism evidence="2 3">
    <name type="scientific">Dyadobacter psychrotolerans</name>
    <dbReference type="NCBI Taxonomy" id="2541721"/>
    <lineage>
        <taxon>Bacteria</taxon>
        <taxon>Pseudomonadati</taxon>
        <taxon>Bacteroidota</taxon>
        <taxon>Cytophagia</taxon>
        <taxon>Cytophagales</taxon>
        <taxon>Spirosomataceae</taxon>
        <taxon>Dyadobacter</taxon>
    </lineage>
</organism>
<dbReference type="PANTHER" id="PTHR22916:SF65">
    <property type="entry name" value="SLR1065 PROTEIN"/>
    <property type="match status" value="1"/>
</dbReference>
<dbReference type="InterPro" id="IPR029044">
    <property type="entry name" value="Nucleotide-diphossugar_trans"/>
</dbReference>
<evidence type="ECO:0000313" key="2">
    <source>
        <dbReference type="EMBL" id="TDE16563.1"/>
    </source>
</evidence>
<dbReference type="AlphaFoldDB" id="A0A4R5DZA7"/>
<name>A0A4R5DZA7_9BACT</name>
<dbReference type="OrthoDB" id="9788101at2"/>
<dbReference type="GO" id="GO:0016758">
    <property type="term" value="F:hexosyltransferase activity"/>
    <property type="evidence" value="ECO:0007669"/>
    <property type="project" value="UniProtKB-ARBA"/>
</dbReference>
<dbReference type="InterPro" id="IPR001173">
    <property type="entry name" value="Glyco_trans_2-like"/>
</dbReference>
<evidence type="ECO:0000259" key="1">
    <source>
        <dbReference type="Pfam" id="PF00535"/>
    </source>
</evidence>
<keyword evidence="3" id="KW-1185">Reference proteome</keyword>
<dbReference type="RefSeq" id="WP_131958096.1">
    <property type="nucleotide sequence ID" value="NZ_SMFL01000003.1"/>
</dbReference>
<feature type="domain" description="Glycosyltransferase 2-like" evidence="1">
    <location>
        <begin position="32"/>
        <end position="198"/>
    </location>
</feature>
<comment type="caution">
    <text evidence="2">The sequence shown here is derived from an EMBL/GenBank/DDBJ whole genome shotgun (WGS) entry which is preliminary data.</text>
</comment>
<evidence type="ECO:0000313" key="3">
    <source>
        <dbReference type="Proteomes" id="UP000294850"/>
    </source>
</evidence>